<organism evidence="1 2">
    <name type="scientific">Bosea spartocytisi</name>
    <dbReference type="NCBI Taxonomy" id="2773451"/>
    <lineage>
        <taxon>Bacteria</taxon>
        <taxon>Pseudomonadati</taxon>
        <taxon>Pseudomonadota</taxon>
        <taxon>Alphaproteobacteria</taxon>
        <taxon>Hyphomicrobiales</taxon>
        <taxon>Boseaceae</taxon>
        <taxon>Bosea</taxon>
    </lineage>
</organism>
<accession>A0A927E8X8</accession>
<evidence type="ECO:0000313" key="2">
    <source>
        <dbReference type="Proteomes" id="UP000619295"/>
    </source>
</evidence>
<dbReference type="RefSeq" id="WP_191124157.1">
    <property type="nucleotide sequence ID" value="NZ_JACXWY010000005.1"/>
</dbReference>
<reference evidence="1" key="1">
    <citation type="submission" date="2020-09" db="EMBL/GenBank/DDBJ databases">
        <title>Bosea spartocytisi sp. nov. a root nodule endophyte of Spartocytisus supranubius in the high mountain ecosystem fo the Teide National Park (Canary Islands, Spain).</title>
        <authorList>
            <person name="Pulido-Suarez L."/>
            <person name="Peix A."/>
            <person name="Igual J.M."/>
            <person name="Socas-Perez N."/>
            <person name="Velazquez E."/>
            <person name="Flores-Felix J.D."/>
            <person name="Leon-Barrios M."/>
        </authorList>
    </citation>
    <scope>NUCLEOTIDE SEQUENCE</scope>
    <source>
        <strain evidence="1">SSUT16</strain>
    </source>
</reference>
<dbReference type="EMBL" id="JACXWY010000005">
    <property type="protein sequence ID" value="MBD3846157.1"/>
    <property type="molecule type" value="Genomic_DNA"/>
</dbReference>
<keyword evidence="2" id="KW-1185">Reference proteome</keyword>
<name>A0A927E8X8_9HYPH</name>
<sequence length="56" mass="6438">MAKTDSRKSRQERQIVGISLDPETAKAVKAEAERRGVTVKRLFMEAWALYQKHPPK</sequence>
<evidence type="ECO:0000313" key="1">
    <source>
        <dbReference type="EMBL" id="MBD3846157.1"/>
    </source>
</evidence>
<comment type="caution">
    <text evidence="1">The sequence shown here is derived from an EMBL/GenBank/DDBJ whole genome shotgun (WGS) entry which is preliminary data.</text>
</comment>
<gene>
    <name evidence="1" type="ORF">IED13_10650</name>
</gene>
<dbReference type="AlphaFoldDB" id="A0A927E8X8"/>
<dbReference type="Proteomes" id="UP000619295">
    <property type="component" value="Unassembled WGS sequence"/>
</dbReference>
<proteinExistence type="predicted"/>
<protein>
    <submittedName>
        <fullName evidence="1">Uncharacterized protein</fullName>
    </submittedName>
</protein>